<feature type="non-terminal residue" evidence="2">
    <location>
        <position position="1"/>
    </location>
</feature>
<sequence length="214" mass="22321">MFLQSVGDSSVSSESAVSARGVSPSRSDDSRSISPLPPARPKLKLNPTMSNASSSSGTSSSIPKSQLPPSSSGPLIKSGLKSTSTSNLSNSAVQAPPRPKKRAAPQPPGLVTHQSLPPPSSSSSSSSSTPVGNKNPNVHIIPSTPLSNISNNTSNVLSPPVRPTPRKKEPPREPPGLTTKATSLPIHHSRHSSDSSGYHEACDPHDNNNRHRFD</sequence>
<reference evidence="2" key="1">
    <citation type="submission" date="2021-06" db="EMBL/GenBank/DDBJ databases">
        <authorList>
            <person name="Hodson N. C."/>
            <person name="Mongue J. A."/>
            <person name="Jaron S. K."/>
        </authorList>
    </citation>
    <scope>NUCLEOTIDE SEQUENCE</scope>
</reference>
<evidence type="ECO:0000313" key="2">
    <source>
        <dbReference type="EMBL" id="CAG7816439.1"/>
    </source>
</evidence>
<feature type="compositionally biased region" description="Polar residues" evidence="1">
    <location>
        <begin position="144"/>
        <end position="157"/>
    </location>
</feature>
<dbReference type="EMBL" id="CAJVCH010370415">
    <property type="protein sequence ID" value="CAG7816439.1"/>
    <property type="molecule type" value="Genomic_DNA"/>
</dbReference>
<feature type="compositionally biased region" description="Low complexity" evidence="1">
    <location>
        <begin position="50"/>
        <end position="65"/>
    </location>
</feature>
<feature type="compositionally biased region" description="Basic and acidic residues" evidence="1">
    <location>
        <begin position="200"/>
        <end position="214"/>
    </location>
</feature>
<comment type="caution">
    <text evidence="2">The sequence shown here is derived from an EMBL/GenBank/DDBJ whole genome shotgun (WGS) entry which is preliminary data.</text>
</comment>
<proteinExistence type="predicted"/>
<feature type="region of interest" description="Disordered" evidence="1">
    <location>
        <begin position="1"/>
        <end position="214"/>
    </location>
</feature>
<dbReference type="AlphaFoldDB" id="A0A8J2L6G5"/>
<evidence type="ECO:0000313" key="3">
    <source>
        <dbReference type="Proteomes" id="UP000708208"/>
    </source>
</evidence>
<accession>A0A8J2L6G5</accession>
<name>A0A8J2L6G5_9HEXA</name>
<organism evidence="2 3">
    <name type="scientific">Allacma fusca</name>
    <dbReference type="NCBI Taxonomy" id="39272"/>
    <lineage>
        <taxon>Eukaryota</taxon>
        <taxon>Metazoa</taxon>
        <taxon>Ecdysozoa</taxon>
        <taxon>Arthropoda</taxon>
        <taxon>Hexapoda</taxon>
        <taxon>Collembola</taxon>
        <taxon>Symphypleona</taxon>
        <taxon>Sminthuridae</taxon>
        <taxon>Allacma</taxon>
    </lineage>
</organism>
<feature type="non-terminal residue" evidence="2">
    <location>
        <position position="214"/>
    </location>
</feature>
<gene>
    <name evidence="2" type="ORF">AFUS01_LOCUS27058</name>
</gene>
<protein>
    <submittedName>
        <fullName evidence="2">Uncharacterized protein</fullName>
    </submittedName>
</protein>
<keyword evidence="3" id="KW-1185">Reference proteome</keyword>
<feature type="compositionally biased region" description="Low complexity" evidence="1">
    <location>
        <begin position="1"/>
        <end position="25"/>
    </location>
</feature>
<feature type="compositionally biased region" description="Low complexity" evidence="1">
    <location>
        <begin position="77"/>
        <end position="95"/>
    </location>
</feature>
<dbReference type="Proteomes" id="UP000708208">
    <property type="component" value="Unassembled WGS sequence"/>
</dbReference>
<evidence type="ECO:0000256" key="1">
    <source>
        <dbReference type="SAM" id="MobiDB-lite"/>
    </source>
</evidence>